<protein>
    <recommendedName>
        <fullName evidence="3">HAT C-terminal dimerisation domain-containing protein</fullName>
    </recommendedName>
</protein>
<comment type="caution">
    <text evidence="1">The sequence shown here is derived from an EMBL/GenBank/DDBJ whole genome shotgun (WGS) entry which is preliminary data.</text>
</comment>
<reference evidence="1" key="1">
    <citation type="journal article" date="2023" name="Plant J.">
        <title>Genome sequences and population genomics provide insights into the demographic history, inbreeding, and mutation load of two 'living fossil' tree species of Dipteronia.</title>
        <authorList>
            <person name="Feng Y."/>
            <person name="Comes H.P."/>
            <person name="Chen J."/>
            <person name="Zhu S."/>
            <person name="Lu R."/>
            <person name="Zhang X."/>
            <person name="Li P."/>
            <person name="Qiu J."/>
            <person name="Olsen K.M."/>
            <person name="Qiu Y."/>
        </authorList>
    </citation>
    <scope>NUCLEOTIDE SEQUENCE</scope>
    <source>
        <strain evidence="1">KIB01</strain>
    </source>
</reference>
<keyword evidence="2" id="KW-1185">Reference proteome</keyword>
<dbReference type="EMBL" id="JANJYI010000002">
    <property type="protein sequence ID" value="KAK2658564.1"/>
    <property type="molecule type" value="Genomic_DNA"/>
</dbReference>
<accession>A0AAD9XFM1</accession>
<evidence type="ECO:0008006" key="3">
    <source>
        <dbReference type="Google" id="ProtNLM"/>
    </source>
</evidence>
<dbReference type="Proteomes" id="UP001280121">
    <property type="component" value="Unassembled WGS sequence"/>
</dbReference>
<evidence type="ECO:0000313" key="2">
    <source>
        <dbReference type="Proteomes" id="UP001280121"/>
    </source>
</evidence>
<name>A0AAD9XFM1_9ROSI</name>
<proteinExistence type="predicted"/>
<evidence type="ECO:0000313" key="1">
    <source>
        <dbReference type="EMBL" id="KAK2658564.1"/>
    </source>
</evidence>
<sequence length="101" mass="11568">MIAKQILSTLVYTVAVEQQFGTDGNILDSIHSLLSLKSIQIQACVDDWMKVQNRQQEIDQEDPYDFLKNDQPTLEVKRMIITTFSPLLHIITKPVIKGVLR</sequence>
<dbReference type="AlphaFoldDB" id="A0AAD9XFM1"/>
<gene>
    <name evidence="1" type="ORF">Ddye_005097</name>
</gene>
<organism evidence="1 2">
    <name type="scientific">Dipteronia dyeriana</name>
    <dbReference type="NCBI Taxonomy" id="168575"/>
    <lineage>
        <taxon>Eukaryota</taxon>
        <taxon>Viridiplantae</taxon>
        <taxon>Streptophyta</taxon>
        <taxon>Embryophyta</taxon>
        <taxon>Tracheophyta</taxon>
        <taxon>Spermatophyta</taxon>
        <taxon>Magnoliopsida</taxon>
        <taxon>eudicotyledons</taxon>
        <taxon>Gunneridae</taxon>
        <taxon>Pentapetalae</taxon>
        <taxon>rosids</taxon>
        <taxon>malvids</taxon>
        <taxon>Sapindales</taxon>
        <taxon>Sapindaceae</taxon>
        <taxon>Hippocastanoideae</taxon>
        <taxon>Acereae</taxon>
        <taxon>Dipteronia</taxon>
    </lineage>
</organism>